<keyword evidence="6" id="KW-0378">Hydrolase</keyword>
<keyword evidence="4" id="KW-0645">Protease</keyword>
<dbReference type="InterPro" id="IPR050164">
    <property type="entry name" value="Peptidase_C19"/>
</dbReference>
<proteinExistence type="inferred from homology"/>
<evidence type="ECO:0000256" key="3">
    <source>
        <dbReference type="ARBA" id="ARBA00012759"/>
    </source>
</evidence>
<keyword evidence="7" id="KW-0788">Thiol protease</keyword>
<dbReference type="PANTHER" id="PTHR24006">
    <property type="entry name" value="UBIQUITIN CARBOXYL-TERMINAL HYDROLASE"/>
    <property type="match status" value="1"/>
</dbReference>
<dbReference type="EC" id="3.4.19.12" evidence="3"/>
<dbReference type="GeneID" id="83215625"/>
<evidence type="ECO:0000256" key="1">
    <source>
        <dbReference type="ARBA" id="ARBA00000707"/>
    </source>
</evidence>
<protein>
    <recommendedName>
        <fullName evidence="3">ubiquitinyl hydrolase 1</fullName>
        <ecNumber evidence="3">3.4.19.12</ecNumber>
    </recommendedName>
</protein>
<feature type="compositionally biased region" description="Basic residues" evidence="8">
    <location>
        <begin position="498"/>
        <end position="508"/>
    </location>
</feature>
<keyword evidence="11" id="KW-1185">Reference proteome</keyword>
<dbReference type="SUPFAM" id="SSF54001">
    <property type="entry name" value="Cysteine proteinases"/>
    <property type="match status" value="1"/>
</dbReference>
<feature type="region of interest" description="Disordered" evidence="8">
    <location>
        <begin position="486"/>
        <end position="508"/>
    </location>
</feature>
<dbReference type="Pfam" id="PF00443">
    <property type="entry name" value="UCH"/>
    <property type="match status" value="1"/>
</dbReference>
<evidence type="ECO:0000256" key="4">
    <source>
        <dbReference type="ARBA" id="ARBA00022670"/>
    </source>
</evidence>
<evidence type="ECO:0000256" key="7">
    <source>
        <dbReference type="ARBA" id="ARBA00022807"/>
    </source>
</evidence>
<dbReference type="AlphaFoldDB" id="A0AAD7V0N5"/>
<dbReference type="GO" id="GO:0005829">
    <property type="term" value="C:cytosol"/>
    <property type="evidence" value="ECO:0007669"/>
    <property type="project" value="TreeGrafter"/>
</dbReference>
<sequence length="508" mass="59119">MSHKRSHHHHHPKRFRRFLSQRLQQRDTTTDNNDDDTPKPLTKDQQEAIDTLSHYAQQELGLTSLDRHVYNVILEMWSWDMDKAREEVIDYRETERGMLWSLPRQLGYMAGSENDAKTSCYIDSLLFAMFIGLSAFDPLLAHKIPENDEAKQRLLLLLRLFVNKLRKGHLIRTQLVRQLRYALQMNAWIGVDERGRWTQEDASELFMFLTQTFNMPYLPFQRRLFHGAERDKEDDRVTTDRTLALSVPPDMSSTTVEQLLTDHFYNNVVTDIRRQQPTDPEKKKLMMGEEEDGSVTVAAWQVLELLPFCSFQSEQGYTNMSQGQQQQFVLPLVLNRYQYHVVNGRTTYRKIKTLVDIPQTISFRQFINQNTEDPYCSICKHTTPYLLRLRGAVCHKGDSVHAGHYVAYARTCHDEEVDNNDAWLKLDDMDTRQRVMSLKSYDSARDDLSKDAYMLFYELIKSCRHTDDPKNGGPSVQTVEAVAYPFPESSSSSSSSSKQRHSHSCIIS</sequence>
<dbReference type="Proteomes" id="UP001234581">
    <property type="component" value="Unassembled WGS sequence"/>
</dbReference>
<comment type="catalytic activity">
    <reaction evidence="1">
        <text>Thiol-dependent hydrolysis of ester, thioester, amide, peptide and isopeptide bonds formed by the C-terminal Gly of ubiquitin (a 76-residue protein attached to proteins as an intracellular targeting signal).</text>
        <dbReference type="EC" id="3.4.19.12"/>
    </reaction>
</comment>
<evidence type="ECO:0000256" key="2">
    <source>
        <dbReference type="ARBA" id="ARBA00009085"/>
    </source>
</evidence>
<evidence type="ECO:0000313" key="11">
    <source>
        <dbReference type="Proteomes" id="UP001234581"/>
    </source>
</evidence>
<comment type="similarity">
    <text evidence="2">Belongs to the peptidase C19 family.</text>
</comment>
<feature type="region of interest" description="Disordered" evidence="8">
    <location>
        <begin position="1"/>
        <end position="42"/>
    </location>
</feature>
<dbReference type="GO" id="GO:0016579">
    <property type="term" value="P:protein deubiquitination"/>
    <property type="evidence" value="ECO:0007669"/>
    <property type="project" value="InterPro"/>
</dbReference>
<dbReference type="PROSITE" id="PS50235">
    <property type="entry name" value="USP_3"/>
    <property type="match status" value="1"/>
</dbReference>
<feature type="domain" description="USP" evidence="9">
    <location>
        <begin position="110"/>
        <end position="460"/>
    </location>
</feature>
<dbReference type="GO" id="GO:0005634">
    <property type="term" value="C:nucleus"/>
    <property type="evidence" value="ECO:0007669"/>
    <property type="project" value="UniProtKB-SubCell"/>
</dbReference>
<accession>A0AAD7V0N5</accession>
<dbReference type="InterPro" id="IPR028889">
    <property type="entry name" value="USP"/>
</dbReference>
<evidence type="ECO:0000256" key="5">
    <source>
        <dbReference type="ARBA" id="ARBA00022786"/>
    </source>
</evidence>
<organism evidence="10 11">
    <name type="scientific">Lichtheimia ornata</name>
    <dbReference type="NCBI Taxonomy" id="688661"/>
    <lineage>
        <taxon>Eukaryota</taxon>
        <taxon>Fungi</taxon>
        <taxon>Fungi incertae sedis</taxon>
        <taxon>Mucoromycota</taxon>
        <taxon>Mucoromycotina</taxon>
        <taxon>Mucoromycetes</taxon>
        <taxon>Mucorales</taxon>
        <taxon>Lichtheimiaceae</taxon>
        <taxon>Lichtheimia</taxon>
    </lineage>
</organism>
<evidence type="ECO:0000313" key="10">
    <source>
        <dbReference type="EMBL" id="KAJ8655997.1"/>
    </source>
</evidence>
<feature type="compositionally biased region" description="Basic residues" evidence="8">
    <location>
        <begin position="1"/>
        <end position="19"/>
    </location>
</feature>
<dbReference type="PANTHER" id="PTHR24006:SF722">
    <property type="entry name" value="UBIQUITIN CARBOXYL-TERMINAL HYDROLASE 48"/>
    <property type="match status" value="1"/>
</dbReference>
<comment type="caution">
    <text evidence="10">The sequence shown here is derived from an EMBL/GenBank/DDBJ whole genome shotgun (WGS) entry which is preliminary data.</text>
</comment>
<dbReference type="InterPro" id="IPR038765">
    <property type="entry name" value="Papain-like_cys_pep_sf"/>
</dbReference>
<dbReference type="RefSeq" id="XP_058340910.1">
    <property type="nucleotide sequence ID" value="XM_058488225.1"/>
</dbReference>
<reference evidence="10 11" key="1">
    <citation type="submission" date="2023-03" db="EMBL/GenBank/DDBJ databases">
        <title>Genome sequence of Lichtheimia ornata CBS 291.66.</title>
        <authorList>
            <person name="Mohabir J.T."/>
            <person name="Shea T.P."/>
            <person name="Kurbessoian T."/>
            <person name="Berby B."/>
            <person name="Fontaine J."/>
            <person name="Livny J."/>
            <person name="Gnirke A."/>
            <person name="Stajich J.E."/>
            <person name="Cuomo C.A."/>
        </authorList>
    </citation>
    <scope>NUCLEOTIDE SEQUENCE [LARGE SCALE GENOMIC DNA]</scope>
    <source>
        <strain evidence="10">CBS 291.66</strain>
    </source>
</reference>
<evidence type="ECO:0000259" key="9">
    <source>
        <dbReference type="PROSITE" id="PS50235"/>
    </source>
</evidence>
<evidence type="ECO:0000256" key="8">
    <source>
        <dbReference type="SAM" id="MobiDB-lite"/>
    </source>
</evidence>
<dbReference type="InterPro" id="IPR001394">
    <property type="entry name" value="Peptidase_C19_UCH"/>
</dbReference>
<dbReference type="EMBL" id="JARTCD010000043">
    <property type="protein sequence ID" value="KAJ8655997.1"/>
    <property type="molecule type" value="Genomic_DNA"/>
</dbReference>
<dbReference type="Gene3D" id="3.90.70.10">
    <property type="entry name" value="Cysteine proteinases"/>
    <property type="match status" value="2"/>
</dbReference>
<dbReference type="GO" id="GO:0004843">
    <property type="term" value="F:cysteine-type deubiquitinase activity"/>
    <property type="evidence" value="ECO:0007669"/>
    <property type="project" value="UniProtKB-EC"/>
</dbReference>
<evidence type="ECO:0000256" key="6">
    <source>
        <dbReference type="ARBA" id="ARBA00022801"/>
    </source>
</evidence>
<gene>
    <name evidence="10" type="ORF">O0I10_008218</name>
</gene>
<keyword evidence="5" id="KW-0833">Ubl conjugation pathway</keyword>
<dbReference type="GO" id="GO:0006508">
    <property type="term" value="P:proteolysis"/>
    <property type="evidence" value="ECO:0007669"/>
    <property type="project" value="UniProtKB-KW"/>
</dbReference>
<name>A0AAD7V0N5_9FUNG</name>